<dbReference type="PROSITE" id="PS00498">
    <property type="entry name" value="TYROSINASE_2"/>
    <property type="match status" value="1"/>
</dbReference>
<evidence type="ECO:0000256" key="11">
    <source>
        <dbReference type="PIRSR" id="PIRSR000290-1"/>
    </source>
</evidence>
<dbReference type="GO" id="GO:0046872">
    <property type="term" value="F:metal ion binding"/>
    <property type="evidence" value="ECO:0007669"/>
    <property type="project" value="UniProtKB-KW"/>
</dbReference>
<dbReference type="PIRSF" id="PIRSF000290">
    <property type="entry name" value="PPO_plant"/>
    <property type="match status" value="1"/>
</dbReference>
<dbReference type="EC" id="1.10.3.1" evidence="5"/>
<feature type="disulfide bond" evidence="12">
    <location>
        <begin position="107"/>
        <end position="125"/>
    </location>
</feature>
<dbReference type="InterPro" id="IPR016213">
    <property type="entry name" value="Polyphenol_oxidase"/>
</dbReference>
<dbReference type="GO" id="GO:0009543">
    <property type="term" value="C:chloroplast thylakoid lumen"/>
    <property type="evidence" value="ECO:0007669"/>
    <property type="project" value="UniProtKB-SubCell"/>
</dbReference>
<dbReference type="InterPro" id="IPR002227">
    <property type="entry name" value="Tyrosinase_Cu-bd"/>
</dbReference>
<dbReference type="PANTHER" id="PTHR11474">
    <property type="entry name" value="TYROSINASE FAMILY MEMBER"/>
    <property type="match status" value="1"/>
</dbReference>
<evidence type="ECO:0000256" key="13">
    <source>
        <dbReference type="PIRSR" id="PIRSR000290-3"/>
    </source>
</evidence>
<feature type="domain" description="Tyrosinase copper-binding" evidence="15">
    <location>
        <begin position="205"/>
        <end position="222"/>
    </location>
</feature>
<evidence type="ECO:0000256" key="8">
    <source>
        <dbReference type="ARBA" id="ARBA00023002"/>
    </source>
</evidence>
<dbReference type="Pfam" id="PF12143">
    <property type="entry name" value="PPO1_KFDV"/>
    <property type="match status" value="1"/>
</dbReference>
<dbReference type="EMBL" id="CAMAPE010000045">
    <property type="protein sequence ID" value="CAH9103993.1"/>
    <property type="molecule type" value="Genomic_DNA"/>
</dbReference>
<dbReference type="GO" id="GO:0046148">
    <property type="term" value="P:pigment biosynthetic process"/>
    <property type="evidence" value="ECO:0007669"/>
    <property type="project" value="InterPro"/>
</dbReference>
<evidence type="ECO:0000256" key="10">
    <source>
        <dbReference type="ARBA" id="ARBA00023157"/>
    </source>
</evidence>
<feature type="binding site" evidence="11">
    <location>
        <position position="205"/>
    </location>
    <ligand>
        <name>Cu cation</name>
        <dbReference type="ChEBI" id="CHEBI:23378"/>
        <label>A</label>
    </ligand>
</feature>
<evidence type="ECO:0000313" key="18">
    <source>
        <dbReference type="Proteomes" id="UP001152484"/>
    </source>
</evidence>
<reference evidence="17" key="1">
    <citation type="submission" date="2022-07" db="EMBL/GenBank/DDBJ databases">
        <authorList>
            <person name="Macas J."/>
            <person name="Novak P."/>
            <person name="Neumann P."/>
        </authorList>
    </citation>
    <scope>NUCLEOTIDE SEQUENCE</scope>
</reference>
<dbReference type="PROSITE" id="PS00497">
    <property type="entry name" value="TYROSINASE_1"/>
    <property type="match status" value="1"/>
</dbReference>
<feature type="disulfide bond" evidence="12">
    <location>
        <begin position="124"/>
        <end position="186"/>
    </location>
</feature>
<evidence type="ECO:0000256" key="2">
    <source>
        <dbReference type="ARBA" id="ARBA00002400"/>
    </source>
</evidence>
<dbReference type="InterPro" id="IPR050316">
    <property type="entry name" value="Tyrosinase/Hemocyanin"/>
</dbReference>
<dbReference type="InterPro" id="IPR022740">
    <property type="entry name" value="Polyphenol_oxidase_C"/>
</dbReference>
<name>A0A9P1EGP5_CUSEU</name>
<dbReference type="Pfam" id="PF00264">
    <property type="entry name" value="Tyrosinase"/>
    <property type="match status" value="1"/>
</dbReference>
<evidence type="ECO:0000256" key="14">
    <source>
        <dbReference type="SAM" id="MobiDB-lite"/>
    </source>
</evidence>
<evidence type="ECO:0000256" key="5">
    <source>
        <dbReference type="ARBA" id="ARBA00012298"/>
    </source>
</evidence>
<dbReference type="AlphaFoldDB" id="A0A9P1EGP5"/>
<comment type="caution">
    <text evidence="17">The sequence shown here is derived from an EMBL/GenBank/DDBJ whole genome shotgun (WGS) entry which is preliminary data.</text>
</comment>
<keyword evidence="10 12" id="KW-1015">Disulfide bond</keyword>
<evidence type="ECO:0000256" key="6">
    <source>
        <dbReference type="ARBA" id="ARBA00022723"/>
    </source>
</evidence>
<comment type="cofactor">
    <cofactor evidence="11">
        <name>Cu(2+)</name>
        <dbReference type="ChEBI" id="CHEBI:29036"/>
    </cofactor>
    <text evidence="11">Binds 2 copper ions per subunit.</text>
</comment>
<dbReference type="InterPro" id="IPR008922">
    <property type="entry name" value="Di-copper_centre_dom_sf"/>
</dbReference>
<gene>
    <name evidence="17" type="ORF">CEURO_LOCUS16372</name>
</gene>
<evidence type="ECO:0000256" key="9">
    <source>
        <dbReference type="ARBA" id="ARBA00023008"/>
    </source>
</evidence>
<feature type="binding site" evidence="11">
    <location>
        <position position="185"/>
    </location>
    <ligand>
        <name>Cu cation</name>
        <dbReference type="ChEBI" id="CHEBI:23378"/>
        <label>A</label>
    </ligand>
</feature>
<evidence type="ECO:0000256" key="3">
    <source>
        <dbReference type="ARBA" id="ARBA00004456"/>
    </source>
</evidence>
<feature type="domain" description="Tyrosinase copper-binding" evidence="16">
    <location>
        <begin position="367"/>
        <end position="378"/>
    </location>
</feature>
<feature type="region of interest" description="Disordered" evidence="14">
    <location>
        <begin position="33"/>
        <end position="67"/>
    </location>
</feature>
<evidence type="ECO:0000256" key="7">
    <source>
        <dbReference type="ARBA" id="ARBA00022784"/>
    </source>
</evidence>
<keyword evidence="7" id="KW-0883">Thioether bond</keyword>
<evidence type="ECO:0000259" key="15">
    <source>
        <dbReference type="PROSITE" id="PS00497"/>
    </source>
</evidence>
<evidence type="ECO:0000256" key="1">
    <source>
        <dbReference type="ARBA" id="ARBA00001628"/>
    </source>
</evidence>
<evidence type="ECO:0000256" key="12">
    <source>
        <dbReference type="PIRSR" id="PIRSR000290-2"/>
    </source>
</evidence>
<evidence type="ECO:0000313" key="17">
    <source>
        <dbReference type="EMBL" id="CAH9103993.1"/>
    </source>
</evidence>
<dbReference type="InterPro" id="IPR022739">
    <property type="entry name" value="Polyphenol_oxidase_cen"/>
</dbReference>
<keyword evidence="18" id="KW-1185">Reference proteome</keyword>
<feature type="compositionally biased region" description="Polar residues" evidence="14">
    <location>
        <begin position="48"/>
        <end position="61"/>
    </location>
</feature>
<sequence>MASATFTISCTATTNPIFASNSYHLHKPSKLLLNPNPPRHRRSKLTCAASSSKDQTPSPEKNISPDMTLDRRNVLLGLGGLYGAYNLSFSGGGALARPVPPPEIKKCGKAIISNSNGAYVPYSCCPPSSDTIVDYKLPEFSKLNVKPAAHTVDAEYLEKYKTAVQKMKELPHDDPRSWYQQANVHCAYCNEAYTLSDGVTTYQIHNSWLFFPFHRWYLYFHERILQSLINDPTFALPYWNWDNPRGMFIPEIFDDPDSSLYDKGNRDLINTKDYVVDLSYSPNSVDTYGKKELLTVRNNLAIMYRQMMGTTSPTLFFGHVLRGEGYDGKSGGGSIESGAHTAMHLWVGNRENTYREDMGNFYSAANDPLFYCHHGNVDRMWSIWKTLPGKRRHDCSDPDYLQSEFLFYDENKDLVKVKVQDCLDHSKLGYTYQPMPTPWEKCRPTWKKKAVLKSTKKSFPPASNILPTNLKHTITFTVMRPNIDRSQQEKEDVDEILELGLKYDETKYIGFDVFLNEDNECTSSELDRPEYVGNFSNLAHTHKKGDDPKEVKFNLALTELLEDLGLESERCISVTLVPKCDGEFLTITEATLSLPSAVC</sequence>
<dbReference type="PRINTS" id="PR00092">
    <property type="entry name" value="TYROSINASE"/>
</dbReference>
<dbReference type="GO" id="GO:0004097">
    <property type="term" value="F:catechol oxidase activity"/>
    <property type="evidence" value="ECO:0007669"/>
    <property type="project" value="UniProtKB-EC"/>
</dbReference>
<feature type="binding site" evidence="11">
    <location>
        <position position="374"/>
    </location>
    <ligand>
        <name>Cu cation</name>
        <dbReference type="ChEBI" id="CHEBI:23378"/>
        <label>B</label>
    </ligand>
</feature>
<dbReference type="SUPFAM" id="SSF48056">
    <property type="entry name" value="Di-copper centre-containing domain"/>
    <property type="match status" value="1"/>
</dbReference>
<dbReference type="Pfam" id="PF12142">
    <property type="entry name" value="PPO1_DWL"/>
    <property type="match status" value="1"/>
</dbReference>
<organism evidence="17 18">
    <name type="scientific">Cuscuta europaea</name>
    <name type="common">European dodder</name>
    <dbReference type="NCBI Taxonomy" id="41803"/>
    <lineage>
        <taxon>Eukaryota</taxon>
        <taxon>Viridiplantae</taxon>
        <taxon>Streptophyta</taxon>
        <taxon>Embryophyta</taxon>
        <taxon>Tracheophyta</taxon>
        <taxon>Spermatophyta</taxon>
        <taxon>Magnoliopsida</taxon>
        <taxon>eudicotyledons</taxon>
        <taxon>Gunneridae</taxon>
        <taxon>Pentapetalae</taxon>
        <taxon>asterids</taxon>
        <taxon>lamiids</taxon>
        <taxon>Solanales</taxon>
        <taxon>Convolvulaceae</taxon>
        <taxon>Cuscuteae</taxon>
        <taxon>Cuscuta</taxon>
        <taxon>Cuscuta subgen. Cuscuta</taxon>
    </lineage>
</organism>
<keyword evidence="8" id="KW-0560">Oxidoreductase</keyword>
<feature type="binding site" evidence="11">
    <location>
        <position position="344"/>
    </location>
    <ligand>
        <name>Cu cation</name>
        <dbReference type="ChEBI" id="CHEBI:23378"/>
        <label>B</label>
    </ligand>
</feature>
<comment type="subcellular location">
    <subcellularLocation>
        <location evidence="3">Plastid</location>
        <location evidence="3">Chloroplast thylakoid lumen</location>
    </subcellularLocation>
</comment>
<keyword evidence="9 11" id="KW-0186">Copper</keyword>
<keyword evidence="6 11" id="KW-0479">Metal-binding</keyword>
<dbReference type="PANTHER" id="PTHR11474:SF123">
    <property type="entry name" value="CATECHOL OXIDASE"/>
    <property type="match status" value="1"/>
</dbReference>
<feature type="binding site" evidence="11">
    <location>
        <position position="340"/>
    </location>
    <ligand>
        <name>Cu cation</name>
        <dbReference type="ChEBI" id="CHEBI:23378"/>
        <label>B</label>
    </ligand>
</feature>
<evidence type="ECO:0000259" key="16">
    <source>
        <dbReference type="PROSITE" id="PS00498"/>
    </source>
</evidence>
<protein>
    <recommendedName>
        <fullName evidence="5">catechol oxidase</fullName>
        <ecNumber evidence="5">1.10.3.1</ecNumber>
    </recommendedName>
</protein>
<accession>A0A9P1EGP5</accession>
<comment type="function">
    <text evidence="2">Catalyzes the oxidation of mono- and o-diphenols to o-diquinones.</text>
</comment>
<dbReference type="Proteomes" id="UP001152484">
    <property type="component" value="Unassembled WGS sequence"/>
</dbReference>
<feature type="binding site" evidence="11">
    <location>
        <position position="214"/>
    </location>
    <ligand>
        <name>Cu cation</name>
        <dbReference type="ChEBI" id="CHEBI:23378"/>
        <label>A</label>
    </ligand>
</feature>
<dbReference type="Gene3D" id="1.10.1280.10">
    <property type="entry name" value="Di-copper center containing domain from catechol oxidase"/>
    <property type="match status" value="1"/>
</dbReference>
<dbReference type="OrthoDB" id="6132182at2759"/>
<feature type="cross-link" description="2'-(S-cysteinyl)-histidine (Cys-His)" evidence="13">
    <location>
        <begin position="189"/>
        <end position="205"/>
    </location>
</feature>
<comment type="similarity">
    <text evidence="4">Belongs to the tyrosinase family.</text>
</comment>
<comment type="catalytic activity">
    <reaction evidence="1">
        <text>2 catechol + O2 = 2 1,2-benzoquinone + 2 H2O</text>
        <dbReference type="Rhea" id="RHEA:21632"/>
        <dbReference type="ChEBI" id="CHEBI:15377"/>
        <dbReference type="ChEBI" id="CHEBI:15379"/>
        <dbReference type="ChEBI" id="CHEBI:17253"/>
        <dbReference type="ChEBI" id="CHEBI:18135"/>
        <dbReference type="EC" id="1.10.3.1"/>
    </reaction>
</comment>
<proteinExistence type="inferred from homology"/>
<evidence type="ECO:0000256" key="4">
    <source>
        <dbReference type="ARBA" id="ARBA00009928"/>
    </source>
</evidence>